<dbReference type="InterPro" id="IPR025646">
    <property type="entry name" value="DUF4350"/>
</dbReference>
<accession>A0A4Y3KKK3</accession>
<feature type="region of interest" description="Disordered" evidence="1">
    <location>
        <begin position="153"/>
        <end position="174"/>
    </location>
</feature>
<proteinExistence type="predicted"/>
<keyword evidence="5" id="KW-1185">Reference proteome</keyword>
<feature type="domain" description="DUF4350" evidence="3">
    <location>
        <begin position="76"/>
        <end position="247"/>
    </location>
</feature>
<feature type="compositionally biased region" description="Low complexity" evidence="1">
    <location>
        <begin position="25"/>
        <end position="36"/>
    </location>
</feature>
<keyword evidence="2" id="KW-1133">Transmembrane helix</keyword>
<evidence type="ECO:0000259" key="3">
    <source>
        <dbReference type="Pfam" id="PF14258"/>
    </source>
</evidence>
<feature type="transmembrane region" description="Helical" evidence="2">
    <location>
        <begin position="45"/>
        <end position="64"/>
    </location>
</feature>
<reference evidence="4 5" key="1">
    <citation type="submission" date="2019-06" db="EMBL/GenBank/DDBJ databases">
        <title>Whole genome shotgun sequence of Cellulomonas gelida NBRC 3748.</title>
        <authorList>
            <person name="Hosoyama A."/>
            <person name="Uohara A."/>
            <person name="Ohji S."/>
            <person name="Ichikawa N."/>
        </authorList>
    </citation>
    <scope>NUCLEOTIDE SEQUENCE [LARGE SCALE GENOMIC DNA]</scope>
    <source>
        <strain evidence="4 5">NBRC 3748</strain>
    </source>
</reference>
<feature type="region of interest" description="Disordered" evidence="1">
    <location>
        <begin position="1"/>
        <end position="39"/>
    </location>
</feature>
<dbReference type="EMBL" id="BJLQ01000005">
    <property type="protein sequence ID" value="GEA83488.1"/>
    <property type="molecule type" value="Genomic_DNA"/>
</dbReference>
<evidence type="ECO:0000313" key="4">
    <source>
        <dbReference type="EMBL" id="GEA83488.1"/>
    </source>
</evidence>
<evidence type="ECO:0000313" key="5">
    <source>
        <dbReference type="Proteomes" id="UP000320461"/>
    </source>
</evidence>
<keyword evidence="2" id="KW-0812">Transmembrane</keyword>
<comment type="caution">
    <text evidence="4">The sequence shown here is derived from an EMBL/GenBank/DDBJ whole genome shotgun (WGS) entry which is preliminary data.</text>
</comment>
<organism evidence="4 5">
    <name type="scientific">Cellulomonas gelida</name>
    <dbReference type="NCBI Taxonomy" id="1712"/>
    <lineage>
        <taxon>Bacteria</taxon>
        <taxon>Bacillati</taxon>
        <taxon>Actinomycetota</taxon>
        <taxon>Actinomycetes</taxon>
        <taxon>Micrococcales</taxon>
        <taxon>Cellulomonadaceae</taxon>
        <taxon>Cellulomonas</taxon>
    </lineage>
</organism>
<evidence type="ECO:0000256" key="2">
    <source>
        <dbReference type="SAM" id="Phobius"/>
    </source>
</evidence>
<gene>
    <name evidence="4" type="ORF">CGE01nite_07390</name>
</gene>
<evidence type="ECO:0000256" key="1">
    <source>
        <dbReference type="SAM" id="MobiDB-lite"/>
    </source>
</evidence>
<keyword evidence="2" id="KW-0472">Membrane</keyword>
<sequence>MTTTTTTGPVGRAATPLPDSPDGPPGVVGDGTTARSRASRRWRRARLPLVIGAILVVIGLLAALPEPRTSVTPLAPDNPQPTGARAVAQILGRNGVDVEYTRRFADVLAADAAGVTVAVLGDTALGDPQIEALRELDADLVLVDAPWASSAVAGVDGSGGAPGDEPRPASCADPDARAAGEIVSPGTLSGPPGATVCFPPADGADGTGAYVVTQVDGRRVAVLASALPLTNHSLAEAGNAALALRVLGRSEHLVWYIPSWQDPWNGTTPDDESLSSTMPPWTGPLMLMLGLVGLVAAVWRGRRFGPLVVEPLPVVVRSGETTRGRGRLYRRARAHGHAAAALRAAAAARCASRLGLPRSAGATELVDAIAHAIGRDPRAVADLLYGPPPHDDPGLARLAAYLDDLESEVHRS</sequence>
<dbReference type="Proteomes" id="UP000320461">
    <property type="component" value="Unassembled WGS sequence"/>
</dbReference>
<dbReference type="AlphaFoldDB" id="A0A4Y3KKK3"/>
<protein>
    <recommendedName>
        <fullName evidence="3">DUF4350 domain-containing protein</fullName>
    </recommendedName>
</protein>
<dbReference type="RefSeq" id="WP_229747395.1">
    <property type="nucleotide sequence ID" value="NZ_BJLQ01000005.1"/>
</dbReference>
<name>A0A4Y3KKK3_9CELL</name>
<dbReference type="Pfam" id="PF14258">
    <property type="entry name" value="DUF4350"/>
    <property type="match status" value="1"/>
</dbReference>